<dbReference type="STRING" id="56646.A0A2L2SXX9"/>
<keyword evidence="2" id="KW-0805">Transcription regulation</keyword>
<reference evidence="11" key="1">
    <citation type="submission" date="2014-10" db="EMBL/GenBank/DDBJ databases">
        <authorList>
            <person name="King R."/>
        </authorList>
    </citation>
    <scope>NUCLEOTIDE SEQUENCE [LARGE SCALE GENOMIC DNA]</scope>
    <source>
        <strain evidence="11">A3/5</strain>
    </source>
</reference>
<evidence type="ECO:0000313" key="11">
    <source>
        <dbReference type="Proteomes" id="UP000245910"/>
    </source>
</evidence>
<evidence type="ECO:0000256" key="8">
    <source>
        <dbReference type="SAM" id="Phobius"/>
    </source>
</evidence>
<dbReference type="PANTHER" id="PTHR47424:SF3">
    <property type="entry name" value="REGULATORY PROTEIN GAL4"/>
    <property type="match status" value="1"/>
</dbReference>
<dbReference type="InterPro" id="IPR051127">
    <property type="entry name" value="Fungal_SecMet_Regulators"/>
</dbReference>
<keyword evidence="1" id="KW-0479">Metal-binding</keyword>
<dbReference type="SMART" id="SM00906">
    <property type="entry name" value="Fungal_trans"/>
    <property type="match status" value="1"/>
</dbReference>
<evidence type="ECO:0000313" key="10">
    <source>
        <dbReference type="EMBL" id="CEI61619.1"/>
    </source>
</evidence>
<dbReference type="Pfam" id="PF00172">
    <property type="entry name" value="Zn_clus"/>
    <property type="match status" value="1"/>
</dbReference>
<evidence type="ECO:0000256" key="3">
    <source>
        <dbReference type="ARBA" id="ARBA00023125"/>
    </source>
</evidence>
<dbReference type="SMART" id="SM00066">
    <property type="entry name" value="GAL4"/>
    <property type="match status" value="1"/>
</dbReference>
<dbReference type="Pfam" id="PF04082">
    <property type="entry name" value="Fungal_trans"/>
    <property type="match status" value="1"/>
</dbReference>
<feature type="compositionally biased region" description="Polar residues" evidence="7">
    <location>
        <begin position="194"/>
        <end position="204"/>
    </location>
</feature>
<dbReference type="GO" id="GO:0000978">
    <property type="term" value="F:RNA polymerase II cis-regulatory region sequence-specific DNA binding"/>
    <property type="evidence" value="ECO:0007669"/>
    <property type="project" value="TreeGrafter"/>
</dbReference>
<dbReference type="PROSITE" id="PS50048">
    <property type="entry name" value="ZN2_CY6_FUNGAL_2"/>
    <property type="match status" value="1"/>
</dbReference>
<name>A0A2L2SXX9_9HYPO</name>
<keyword evidence="5" id="KW-0539">Nucleus</keyword>
<evidence type="ECO:0000256" key="5">
    <source>
        <dbReference type="ARBA" id="ARBA00023242"/>
    </source>
</evidence>
<keyword evidence="8" id="KW-0812">Transmembrane</keyword>
<keyword evidence="8" id="KW-1133">Transmembrane helix</keyword>
<feature type="coiled-coil region" evidence="6">
    <location>
        <begin position="75"/>
        <end position="102"/>
    </location>
</feature>
<organism evidence="10 11">
    <name type="scientific">Fusarium venenatum</name>
    <dbReference type="NCBI Taxonomy" id="56646"/>
    <lineage>
        <taxon>Eukaryota</taxon>
        <taxon>Fungi</taxon>
        <taxon>Dikarya</taxon>
        <taxon>Ascomycota</taxon>
        <taxon>Pezizomycotina</taxon>
        <taxon>Sordariomycetes</taxon>
        <taxon>Hypocreomycetidae</taxon>
        <taxon>Hypocreales</taxon>
        <taxon>Nectriaceae</taxon>
        <taxon>Fusarium</taxon>
    </lineage>
</organism>
<dbReference type="GO" id="GO:0000435">
    <property type="term" value="P:positive regulation of transcription from RNA polymerase II promoter by galactose"/>
    <property type="evidence" value="ECO:0007669"/>
    <property type="project" value="TreeGrafter"/>
</dbReference>
<dbReference type="GO" id="GO:0005634">
    <property type="term" value="C:nucleus"/>
    <property type="evidence" value="ECO:0007669"/>
    <property type="project" value="TreeGrafter"/>
</dbReference>
<keyword evidence="8" id="KW-0472">Membrane</keyword>
<keyword evidence="4" id="KW-0804">Transcription</keyword>
<dbReference type="PROSITE" id="PS00463">
    <property type="entry name" value="ZN2_CY6_FUNGAL_1"/>
    <property type="match status" value="1"/>
</dbReference>
<dbReference type="InterPro" id="IPR036864">
    <property type="entry name" value="Zn2-C6_fun-type_DNA-bd_sf"/>
</dbReference>
<evidence type="ECO:0000259" key="9">
    <source>
        <dbReference type="PROSITE" id="PS50048"/>
    </source>
</evidence>
<evidence type="ECO:0000256" key="6">
    <source>
        <dbReference type="SAM" id="Coils"/>
    </source>
</evidence>
<evidence type="ECO:0000256" key="4">
    <source>
        <dbReference type="ARBA" id="ARBA00023163"/>
    </source>
</evidence>
<accession>A0A2L2SXX9</accession>
<evidence type="ECO:0000256" key="2">
    <source>
        <dbReference type="ARBA" id="ARBA00023015"/>
    </source>
</evidence>
<dbReference type="EMBL" id="LN649230">
    <property type="protein sequence ID" value="CEI61619.1"/>
    <property type="molecule type" value="Genomic_DNA"/>
</dbReference>
<keyword evidence="3" id="KW-0238">DNA-binding</keyword>
<dbReference type="GO" id="GO:0006351">
    <property type="term" value="P:DNA-templated transcription"/>
    <property type="evidence" value="ECO:0007669"/>
    <property type="project" value="InterPro"/>
</dbReference>
<feature type="region of interest" description="Disordered" evidence="7">
    <location>
        <begin position="194"/>
        <end position="232"/>
    </location>
</feature>
<evidence type="ECO:0000256" key="7">
    <source>
        <dbReference type="SAM" id="MobiDB-lite"/>
    </source>
</evidence>
<dbReference type="GO" id="GO:0000981">
    <property type="term" value="F:DNA-binding transcription factor activity, RNA polymerase II-specific"/>
    <property type="evidence" value="ECO:0007669"/>
    <property type="project" value="InterPro"/>
</dbReference>
<dbReference type="AlphaFoldDB" id="A0A2L2SXX9"/>
<proteinExistence type="predicted"/>
<dbReference type="InterPro" id="IPR001138">
    <property type="entry name" value="Zn2Cys6_DnaBD"/>
</dbReference>
<keyword evidence="6" id="KW-0175">Coiled coil</keyword>
<dbReference type="Gene3D" id="4.10.240.10">
    <property type="entry name" value="Zn(2)-C6 fungal-type DNA-binding domain"/>
    <property type="match status" value="1"/>
</dbReference>
<dbReference type="CDD" id="cd12148">
    <property type="entry name" value="fungal_TF_MHR"/>
    <property type="match status" value="1"/>
</dbReference>
<protein>
    <recommendedName>
        <fullName evidence="9">Zn(2)-C6 fungal-type domain-containing protein</fullName>
    </recommendedName>
</protein>
<dbReference type="PANTHER" id="PTHR47424">
    <property type="entry name" value="REGULATORY PROTEIN GAL4"/>
    <property type="match status" value="1"/>
</dbReference>
<feature type="transmembrane region" description="Helical" evidence="8">
    <location>
        <begin position="600"/>
        <end position="621"/>
    </location>
</feature>
<feature type="compositionally biased region" description="Polar residues" evidence="7">
    <location>
        <begin position="1"/>
        <end position="18"/>
    </location>
</feature>
<dbReference type="InterPro" id="IPR007219">
    <property type="entry name" value="XnlR_reg_dom"/>
</dbReference>
<feature type="domain" description="Zn(2)-C6 fungal-type" evidence="9">
    <location>
        <begin position="29"/>
        <end position="59"/>
    </location>
</feature>
<dbReference type="Proteomes" id="UP000245910">
    <property type="component" value="Chromosome II"/>
</dbReference>
<dbReference type="CDD" id="cd00067">
    <property type="entry name" value="GAL4"/>
    <property type="match status" value="1"/>
</dbReference>
<feature type="region of interest" description="Disordered" evidence="7">
    <location>
        <begin position="1"/>
        <end position="21"/>
    </location>
</feature>
<dbReference type="GO" id="GO:0008270">
    <property type="term" value="F:zinc ion binding"/>
    <property type="evidence" value="ECO:0007669"/>
    <property type="project" value="InterPro"/>
</dbReference>
<dbReference type="SUPFAM" id="SSF57701">
    <property type="entry name" value="Zn2/Cys6 DNA-binding domain"/>
    <property type="match status" value="1"/>
</dbReference>
<keyword evidence="11" id="KW-1185">Reference proteome</keyword>
<sequence>MESGQESPPRSSKDNVNQPVPKRRRIALACSACRIRKSRCNGGRPKCDACDKLGFECTYEQQETSANLLIPKDLFATLEHKVKMLEASLETHNNRLNHLEKAQPKPLALYDKPLAADSLQPENGVSDDGITIDDDVVINIEGIKESSTGQSMTDGMAVSFVDEQDCGFFGPSSNIAFMRHILRAVDKRKQLINDQSPVTSVSEHSTYEGGLNKQNTAPLGGSDDISKADANRLPPDHEMQRLINAYFTNTGILFPYIHEQEFLDTYHQFRASSFRSNVSRTWLGLLNMILAMATCTSCWEDTGSESHFEQSDVFYRRAQELCQAQMLRGTTLEIVQYLLLTSQYLQGTHRSVQTWTIHGLAVKAAMSIGLHSRDIVSKFNPVQQEIRKRTWFGCILLDRSLSLTFGRPCAIPEDYIRLDLPHHLLLYTSVSEQVQYLSTEFYNASILLYRIIGKVITALYGNNLGCDEQASDTITMTAIIQFEQELSDWQDKLPQQLRPCSADELAHRTDTEAQDTTVERFRVILTLRYLNTQLLLHRPTFIRSLSAFHKGSKIPNRNSGSVNSMQASFDRAFIQVAKNILDIIHTALMRPDHGRHLIGAWWFTLYYTFSAALAVFGGLLVNQDLVDESDVENRHDRAKRSLNQGYESLLQLSNHNPIVLRCVRFLQQLVRIVNTWGTSRPFRYMANDLNLYETEPKPSHSLRPQSQYLEPHSAENIDCFDLDTDLISTMPSWDTSDLGFRDELELGQFFASDIQKWFERVQ</sequence>
<evidence type="ECO:0000256" key="1">
    <source>
        <dbReference type="ARBA" id="ARBA00022723"/>
    </source>
</evidence>